<dbReference type="RefSeq" id="WP_157309935.1">
    <property type="nucleotide sequence ID" value="NZ_WRXN01000028.1"/>
</dbReference>
<dbReference type="InterPro" id="IPR013783">
    <property type="entry name" value="Ig-like_fold"/>
</dbReference>
<dbReference type="InterPro" id="IPR035986">
    <property type="entry name" value="PKD_dom_sf"/>
</dbReference>
<evidence type="ECO:0000313" key="2">
    <source>
        <dbReference type="Proteomes" id="UP000461730"/>
    </source>
</evidence>
<comment type="caution">
    <text evidence="1">The sequence shown here is derived from an EMBL/GenBank/DDBJ whole genome shotgun (WGS) entry which is preliminary data.</text>
</comment>
<dbReference type="PROSITE" id="PS51257">
    <property type="entry name" value="PROKAR_LIPOPROTEIN"/>
    <property type="match status" value="1"/>
</dbReference>
<name>A0A7K1UDQ2_9BACT</name>
<proteinExistence type="predicted"/>
<organism evidence="1 2">
    <name type="scientific">Chitinophaga tropicalis</name>
    <dbReference type="NCBI Taxonomy" id="2683588"/>
    <lineage>
        <taxon>Bacteria</taxon>
        <taxon>Pseudomonadati</taxon>
        <taxon>Bacteroidota</taxon>
        <taxon>Chitinophagia</taxon>
        <taxon>Chitinophagales</taxon>
        <taxon>Chitinophagaceae</taxon>
        <taxon>Chitinophaga</taxon>
    </lineage>
</organism>
<dbReference type="AlphaFoldDB" id="A0A7K1UDQ2"/>
<evidence type="ECO:0000313" key="1">
    <source>
        <dbReference type="EMBL" id="MVT12519.1"/>
    </source>
</evidence>
<sequence length="237" mass="26099">MTARLLLLCCIAAMFAVSCDDRADGLKGFNDPPSIVLQAQRGGAETDLLIDSVKLSNPAFSYMPFIIRVEDLNKNIKHVLMDVVAGSGYLQYREDSTRDTVRIIDDKGIYRFVPEHTGNMTVRFVVTDYFGEADSAELRLYVFNNLPPVAALAVTYLGTADQYEYLFDASGSFDNDRSFGGVVSKYVFTVNNVRIAETVTPAIPYIFPGPGSYTCKVQVTDSDGAVSKEVTQQIQVP</sequence>
<keyword evidence="2" id="KW-1185">Reference proteome</keyword>
<accession>A0A7K1UDQ2</accession>
<gene>
    <name evidence="1" type="ORF">GO493_29980</name>
</gene>
<dbReference type="EMBL" id="WRXN01000028">
    <property type="protein sequence ID" value="MVT12519.1"/>
    <property type="molecule type" value="Genomic_DNA"/>
</dbReference>
<protein>
    <submittedName>
        <fullName evidence="1">Uncharacterized protein</fullName>
    </submittedName>
</protein>
<reference evidence="1 2" key="1">
    <citation type="submission" date="2019-12" db="EMBL/GenBank/DDBJ databases">
        <title>Chitinophaga sp. strain ysch24 (GDMCC 1.1355), whole genome shotgun sequence.</title>
        <authorList>
            <person name="Zhang X."/>
        </authorList>
    </citation>
    <scope>NUCLEOTIDE SEQUENCE [LARGE SCALE GENOMIC DNA]</scope>
    <source>
        <strain evidence="2">ysch24</strain>
    </source>
</reference>
<dbReference type="Proteomes" id="UP000461730">
    <property type="component" value="Unassembled WGS sequence"/>
</dbReference>
<dbReference type="Gene3D" id="2.60.40.10">
    <property type="entry name" value="Immunoglobulins"/>
    <property type="match status" value="1"/>
</dbReference>
<dbReference type="SUPFAM" id="SSF49299">
    <property type="entry name" value="PKD domain"/>
    <property type="match status" value="1"/>
</dbReference>